<dbReference type="Proteomes" id="UP000186026">
    <property type="component" value="Unassembled WGS sequence"/>
</dbReference>
<dbReference type="CDD" id="cd07561">
    <property type="entry name" value="Peptidase_S41_CPP_like"/>
    <property type="match status" value="1"/>
</dbReference>
<dbReference type="InterPro" id="IPR041613">
    <property type="entry name" value="Pept_S41_N"/>
</dbReference>
<dbReference type="Pfam" id="PF18294">
    <property type="entry name" value="Pept_S41_N"/>
    <property type="match status" value="1"/>
</dbReference>
<accession>A0A1N7NDH1</accession>
<keyword evidence="1" id="KW-0732">Signal</keyword>
<proteinExistence type="predicted"/>
<organism evidence="3 4">
    <name type="scientific">Belliella pelovolcani</name>
    <dbReference type="NCBI Taxonomy" id="529505"/>
    <lineage>
        <taxon>Bacteria</taxon>
        <taxon>Pseudomonadati</taxon>
        <taxon>Bacteroidota</taxon>
        <taxon>Cytophagia</taxon>
        <taxon>Cytophagales</taxon>
        <taxon>Cyclobacteriaceae</taxon>
        <taxon>Belliella</taxon>
    </lineage>
</organism>
<evidence type="ECO:0000259" key="2">
    <source>
        <dbReference type="SMART" id="SM00245"/>
    </source>
</evidence>
<dbReference type="SMART" id="SM00245">
    <property type="entry name" value="TSPc"/>
    <property type="match status" value="1"/>
</dbReference>
<dbReference type="AlphaFoldDB" id="A0A1N7NDH1"/>
<dbReference type="GO" id="GO:0007165">
    <property type="term" value="P:signal transduction"/>
    <property type="evidence" value="ECO:0007669"/>
    <property type="project" value="TreeGrafter"/>
</dbReference>
<evidence type="ECO:0000256" key="1">
    <source>
        <dbReference type="SAM" id="SignalP"/>
    </source>
</evidence>
<dbReference type="Gene3D" id="3.90.226.10">
    <property type="entry name" value="2-enoyl-CoA Hydratase, Chain A, domain 1"/>
    <property type="match status" value="1"/>
</dbReference>
<dbReference type="GO" id="GO:0006508">
    <property type="term" value="P:proteolysis"/>
    <property type="evidence" value="ECO:0007669"/>
    <property type="project" value="InterPro"/>
</dbReference>
<sequence length="444" mass="50005">MRLTQYLKVSFLLLVIFIGFGCNPEDENPDPARVENAVKNAIVETMNRWYFWNDRLPANVDVSRYSTNQELLNALLYKDLDRWSYITTQEAFTAAFQGTVTGAHGFGFSLVDDRMYISFVYDAAPAGQDGWQRGWEVLEINGKPIADYRTASGYNFQLGPNEVGINNTFKHRLPDGSERTTTITKASFQSNSVLHRNVIEDQGKKVGYWVYQSFRQTPGLSNPTRSQEVEDSFNYFMEQGIDELIIDLRYNGGGSVAVTAQLLNYLVPAAGSGRVMYTNRHNQPRSNNNRSVNFSKTGNLELSRVIFITSRGSASASELVINCLDPYMEVVLIGDNTYGKPVGSFPLSFDSRTLVENNVEVVPITFAIDNANGRADYFDGFPANFTVQDDPARNWGDPNEARFRAALEYIRTGNVGARLASASQKDQWNMIDDFHGLWKEFPVY</sequence>
<dbReference type="InterPro" id="IPR036034">
    <property type="entry name" value="PDZ_sf"/>
</dbReference>
<dbReference type="SUPFAM" id="SSF52096">
    <property type="entry name" value="ClpP/crotonase"/>
    <property type="match status" value="1"/>
</dbReference>
<dbReference type="GO" id="GO:0004175">
    <property type="term" value="F:endopeptidase activity"/>
    <property type="evidence" value="ECO:0007669"/>
    <property type="project" value="TreeGrafter"/>
</dbReference>
<dbReference type="PANTHER" id="PTHR32060">
    <property type="entry name" value="TAIL-SPECIFIC PROTEASE"/>
    <property type="match status" value="1"/>
</dbReference>
<dbReference type="PROSITE" id="PS51257">
    <property type="entry name" value="PROKAR_LIPOPROTEIN"/>
    <property type="match status" value="1"/>
</dbReference>
<feature type="chain" id="PRO_5009943633" evidence="1">
    <location>
        <begin position="22"/>
        <end position="444"/>
    </location>
</feature>
<dbReference type="RefSeq" id="WP_076501635.1">
    <property type="nucleotide sequence ID" value="NZ_FTOP01000009.1"/>
</dbReference>
<dbReference type="GO" id="GO:0030288">
    <property type="term" value="C:outer membrane-bounded periplasmic space"/>
    <property type="evidence" value="ECO:0007669"/>
    <property type="project" value="TreeGrafter"/>
</dbReference>
<dbReference type="Pfam" id="PF03572">
    <property type="entry name" value="Peptidase_S41"/>
    <property type="match status" value="1"/>
</dbReference>
<dbReference type="STRING" id="529505.SAMN05421761_109106"/>
<feature type="domain" description="Tail specific protease" evidence="2">
    <location>
        <begin position="176"/>
        <end position="388"/>
    </location>
</feature>
<name>A0A1N7NDH1_9BACT</name>
<dbReference type="PANTHER" id="PTHR32060:SF30">
    <property type="entry name" value="CARBOXY-TERMINAL PROCESSING PROTEASE CTPA"/>
    <property type="match status" value="1"/>
</dbReference>
<dbReference type="InterPro" id="IPR029045">
    <property type="entry name" value="ClpP/crotonase-like_dom_sf"/>
</dbReference>
<evidence type="ECO:0000313" key="4">
    <source>
        <dbReference type="Proteomes" id="UP000186026"/>
    </source>
</evidence>
<dbReference type="OrthoDB" id="7168509at2"/>
<dbReference type="EMBL" id="FTOP01000009">
    <property type="protein sequence ID" value="SIS96405.1"/>
    <property type="molecule type" value="Genomic_DNA"/>
</dbReference>
<reference evidence="4" key="1">
    <citation type="submission" date="2017-01" db="EMBL/GenBank/DDBJ databases">
        <authorList>
            <person name="Varghese N."/>
            <person name="Submissions S."/>
        </authorList>
    </citation>
    <scope>NUCLEOTIDE SEQUENCE [LARGE SCALE GENOMIC DNA]</scope>
    <source>
        <strain evidence="4">DSM 46698</strain>
    </source>
</reference>
<dbReference type="GO" id="GO:0008236">
    <property type="term" value="F:serine-type peptidase activity"/>
    <property type="evidence" value="ECO:0007669"/>
    <property type="project" value="InterPro"/>
</dbReference>
<keyword evidence="4" id="KW-1185">Reference proteome</keyword>
<feature type="signal peptide" evidence="1">
    <location>
        <begin position="1"/>
        <end position="21"/>
    </location>
</feature>
<gene>
    <name evidence="3" type="ORF">SAMN05421761_109106</name>
</gene>
<dbReference type="Gene3D" id="3.30.750.170">
    <property type="match status" value="1"/>
</dbReference>
<dbReference type="SUPFAM" id="SSF50156">
    <property type="entry name" value="PDZ domain-like"/>
    <property type="match status" value="1"/>
</dbReference>
<dbReference type="InterPro" id="IPR005151">
    <property type="entry name" value="Tail-specific_protease"/>
</dbReference>
<evidence type="ECO:0000313" key="3">
    <source>
        <dbReference type="EMBL" id="SIS96405.1"/>
    </source>
</evidence>
<protein>
    <submittedName>
        <fullName evidence="3">Peptidase family S41</fullName>
    </submittedName>
</protein>
<dbReference type="Gene3D" id="2.30.42.10">
    <property type="match status" value="1"/>
</dbReference>